<organism evidence="3">
    <name type="scientific">mine drainage metagenome</name>
    <dbReference type="NCBI Taxonomy" id="410659"/>
    <lineage>
        <taxon>unclassified sequences</taxon>
        <taxon>metagenomes</taxon>
        <taxon>ecological metagenomes</taxon>
    </lineage>
</organism>
<dbReference type="GO" id="GO:0050480">
    <property type="term" value="F:imidazolonepropionase activity"/>
    <property type="evidence" value="ECO:0007669"/>
    <property type="project" value="TreeGrafter"/>
</dbReference>
<reference evidence="3" key="1">
    <citation type="submission" date="2013-08" db="EMBL/GenBank/DDBJ databases">
        <authorList>
            <person name="Mendez C."/>
            <person name="Richter M."/>
            <person name="Ferrer M."/>
            <person name="Sanchez J."/>
        </authorList>
    </citation>
    <scope>NUCLEOTIDE SEQUENCE</scope>
</reference>
<keyword evidence="1" id="KW-0479">Metal-binding</keyword>
<dbReference type="GO" id="GO:0019556">
    <property type="term" value="P:L-histidine catabolic process to glutamate and formamide"/>
    <property type="evidence" value="ECO:0007669"/>
    <property type="project" value="InterPro"/>
</dbReference>
<dbReference type="GO" id="GO:0005737">
    <property type="term" value="C:cytoplasm"/>
    <property type="evidence" value="ECO:0007669"/>
    <property type="project" value="InterPro"/>
</dbReference>
<proteinExistence type="predicted"/>
<dbReference type="InterPro" id="IPR005920">
    <property type="entry name" value="HutI"/>
</dbReference>
<evidence type="ECO:0000313" key="3">
    <source>
        <dbReference type="EMBL" id="EQD77141.1"/>
    </source>
</evidence>
<dbReference type="SUPFAM" id="SSF51556">
    <property type="entry name" value="Metallo-dependent hydrolases"/>
    <property type="match status" value="1"/>
</dbReference>
<dbReference type="EMBL" id="AUZY01000865">
    <property type="protein sequence ID" value="EQD77141.1"/>
    <property type="molecule type" value="Genomic_DNA"/>
</dbReference>
<dbReference type="Gene3D" id="3.20.20.140">
    <property type="entry name" value="Metal-dependent hydrolases"/>
    <property type="match status" value="1"/>
</dbReference>
<dbReference type="PANTHER" id="PTHR42752">
    <property type="entry name" value="IMIDAZOLONEPROPIONASE"/>
    <property type="match status" value="1"/>
</dbReference>
<dbReference type="PANTHER" id="PTHR42752:SF1">
    <property type="entry name" value="IMIDAZOLONEPROPIONASE-RELATED"/>
    <property type="match status" value="1"/>
</dbReference>
<gene>
    <name evidence="3" type="ORF">B1B_01227</name>
</gene>
<sequence length="169" mass="17715">MAAAGTTAIEVKSGYALSPRGEVALLRLVPALARRSGLRLVPTFLGAHAVPPEAHGDAARYVDALVRDALPRVAREGLARFVDVFCEPGYFSVPDAERLLRAALALGLRVKVHAEEFVRSGGARLAARLRATSADHLLRATPGDYRALAAAGVTAVLLPVTAFASTPTP</sequence>
<reference evidence="3" key="2">
    <citation type="journal article" date="2014" name="ISME J.">
        <title>Microbial stratification in low pH oxic and suboxic macroscopic growths along an acid mine drainage.</title>
        <authorList>
            <person name="Mendez-Garcia C."/>
            <person name="Mesa V."/>
            <person name="Sprenger R.R."/>
            <person name="Richter M."/>
            <person name="Diez M.S."/>
            <person name="Solano J."/>
            <person name="Bargiela R."/>
            <person name="Golyshina O.V."/>
            <person name="Manteca A."/>
            <person name="Ramos J.L."/>
            <person name="Gallego J.R."/>
            <person name="Llorente I."/>
            <person name="Martins Dos Santos V.A."/>
            <person name="Jensen O.N."/>
            <person name="Pelaez A.I."/>
            <person name="Sanchez J."/>
            <person name="Ferrer M."/>
        </authorList>
    </citation>
    <scope>NUCLEOTIDE SEQUENCE</scope>
</reference>
<dbReference type="AlphaFoldDB" id="T1BW28"/>
<evidence type="ECO:0000256" key="1">
    <source>
        <dbReference type="ARBA" id="ARBA00022723"/>
    </source>
</evidence>
<name>T1BW28_9ZZZZ</name>
<feature type="non-terminal residue" evidence="3">
    <location>
        <position position="169"/>
    </location>
</feature>
<dbReference type="GO" id="GO:0046872">
    <property type="term" value="F:metal ion binding"/>
    <property type="evidence" value="ECO:0007669"/>
    <property type="project" value="UniProtKB-KW"/>
</dbReference>
<protein>
    <submittedName>
        <fullName evidence="3">Imidazolonepropionase</fullName>
    </submittedName>
</protein>
<accession>T1BW28</accession>
<keyword evidence="2" id="KW-0378">Hydrolase</keyword>
<comment type="caution">
    <text evidence="3">The sequence shown here is derived from an EMBL/GenBank/DDBJ whole genome shotgun (WGS) entry which is preliminary data.</text>
</comment>
<dbReference type="InterPro" id="IPR032466">
    <property type="entry name" value="Metal_Hydrolase"/>
</dbReference>
<evidence type="ECO:0000256" key="2">
    <source>
        <dbReference type="ARBA" id="ARBA00022801"/>
    </source>
</evidence>